<keyword evidence="9 16" id="KW-1278">Translocase</keyword>
<evidence type="ECO:0000256" key="11">
    <source>
        <dbReference type="ARBA" id="ARBA00023136"/>
    </source>
</evidence>
<feature type="binding site" evidence="15">
    <location>
        <position position="426"/>
    </location>
    <ligand>
        <name>Mg(2+)</name>
        <dbReference type="ChEBI" id="CHEBI:18420"/>
    </ligand>
</feature>
<evidence type="ECO:0000256" key="7">
    <source>
        <dbReference type="ARBA" id="ARBA00022840"/>
    </source>
</evidence>
<dbReference type="AlphaFoldDB" id="W4FJ63"/>
<accession>W4FJ63</accession>
<feature type="transmembrane region" description="Helical" evidence="16">
    <location>
        <begin position="1060"/>
        <end position="1081"/>
    </location>
</feature>
<evidence type="ECO:0000256" key="12">
    <source>
        <dbReference type="ARBA" id="ARBA00034036"/>
    </source>
</evidence>
<dbReference type="InterPro" id="IPR023298">
    <property type="entry name" value="ATPase_P-typ_TM_dom_sf"/>
</dbReference>
<dbReference type="InterPro" id="IPR032630">
    <property type="entry name" value="P_typ_ATPase_c"/>
</dbReference>
<comment type="similarity">
    <text evidence="2 16">Belongs to the cation transport ATPase (P-type) (TC 3.A.3) family. Type IV subfamily.</text>
</comment>
<name>W4FJ63_APHAT</name>
<keyword evidence="8 15" id="KW-0460">Magnesium</keyword>
<feature type="binding site" evidence="14">
    <location>
        <position position="654"/>
    </location>
    <ligand>
        <name>ATP</name>
        <dbReference type="ChEBI" id="CHEBI:30616"/>
    </ligand>
</feature>
<comment type="cofactor">
    <cofactor evidence="15">
        <name>Mg(2+)</name>
        <dbReference type="ChEBI" id="CHEBI:18420"/>
    </cofactor>
</comment>
<feature type="binding site" evidence="14">
    <location>
        <position position="596"/>
    </location>
    <ligand>
        <name>ATP</name>
        <dbReference type="ChEBI" id="CHEBI:30616"/>
    </ligand>
</feature>
<feature type="transmembrane region" description="Helical" evidence="16">
    <location>
        <begin position="1034"/>
        <end position="1053"/>
    </location>
</feature>
<dbReference type="PANTHER" id="PTHR24092">
    <property type="entry name" value="PROBABLE PHOSPHOLIPID-TRANSPORTING ATPASE"/>
    <property type="match status" value="1"/>
</dbReference>
<dbReference type="SUPFAM" id="SSF56784">
    <property type="entry name" value="HAD-like"/>
    <property type="match status" value="1"/>
</dbReference>
<dbReference type="GO" id="GO:0005886">
    <property type="term" value="C:plasma membrane"/>
    <property type="evidence" value="ECO:0007669"/>
    <property type="project" value="TreeGrafter"/>
</dbReference>
<dbReference type="OrthoDB" id="377733at2759"/>
<feature type="binding site" evidence="14">
    <location>
        <position position="426"/>
    </location>
    <ligand>
        <name>ATP</name>
        <dbReference type="ChEBI" id="CHEBI:30616"/>
    </ligand>
</feature>
<dbReference type="InterPro" id="IPR008250">
    <property type="entry name" value="ATPase_P-typ_transduc_dom_A_sf"/>
</dbReference>
<evidence type="ECO:0000313" key="19">
    <source>
        <dbReference type="EMBL" id="ETV66876.1"/>
    </source>
</evidence>
<evidence type="ECO:0000256" key="2">
    <source>
        <dbReference type="ARBA" id="ARBA00008109"/>
    </source>
</evidence>
<sequence length="1264" mass="140292">MKMGEAYREVATSPKPPPGSTFIGSETSLLSNSFRHLWLNPRSTETHGPFCTNVVVTSKYTKWSFLPKFTVESFAKLANAYFLLVSILQCIPAITNTGWPSTLPVLMFILTVDGTLAIIEDRRRHLADDEANSASCRVVFNGNLVAMPWSALQVGHIVKLDNRGTAPADLLILAVHEVDVEHKAGICYVETKSLDGETNLKLRQAMESTMHAQDEVEVSALHGRVECEQPNKAINRFAGSFFTDQPNGSIANHPISIQNIVLRGCQLRNTEWMYGLVLNTGPDTKIMQSFAKPETKWSSINDHVNVMIKWLLAMLLSLCVCAASAQVYWDYRFSTHTCAKLNACYLSLPRHTPFYRWLVACGQYFLLLYQMIPVSLYVTISTVMLIQAMLMALDLDMYYDVLDSRMIVRTMALNEELGQISYIFSDKTGTLTCNVMEFRKCSINGVSYGLGTTEIGRAALKRKGLPVPEVPVSKYGAKVPYVNFHDPKLHQKLTDIPLNSSTNALTNEAEFFLHLAICHTVIPEQATDKHGDAVLRYSASSPDEQALVSAAKFFGFAFESRGLGVARVRVTNKSLQQDPSASSELWEFKVLDVLEFNSDRKRMSCVVQDPNGAFMLLTKGADNVITPLLANDNDADVVAATLEQLQTFADDGLRTLTIAKKVIPTAYYHQWTKRYKAACASLDQIDKRKNGHPNDIDACMVEMEQDLVLLGATAIEDKLQDNVPRAIARLMEAGMKVWVLTGDKQETAINIAYACQLMDNDMMQYVFNLDEYPDLASLRASLALCVADLDLEITRRSLVIDGDALEMVMADTDDACAMFLKVAMECASVVCCRVSPSQKAEVVGLVRANNVKARTLAIGDGANDVAMIQRAHVGVGICGMEGMQAVNSSDYAIGQFYFLEKLLLHHGRLNYVRMSKLVGYMFYKNIILVLAQYFFLFTTGSSGQKEYSEVAFQLYNLAFTSLPIGVLGVFDYDVPWAVGQLYPALYKVGISGDLFNTLVLFKWICASIFEAGVIFAVAVFGFNQRELGAGSGDLQQYGIVLFALVVLVANFKIISIQQSWMCWGGVAWWLGVLAYIPLTLYVESNWLFLSQANYGATQNTLNGPTFWFVLPLTIVTCLLRNFSWKVFQRSFYPFLWQVVQEKHVLGKSLHNPERYPNVKLGNDFGGDLEVAWLGDGMTLPTLSHPSGSRYSNSSSRSVSRTNSGFAFSADPHSSMAEGIMITQQDDAAMAAALKAGASRVRLTRLDRRSSDFSTDQQHPTGVFV</sequence>
<dbReference type="InterPro" id="IPR036412">
    <property type="entry name" value="HAD-like_sf"/>
</dbReference>
<gene>
    <name evidence="19" type="ORF">H257_16806</name>
</gene>
<dbReference type="PRINTS" id="PR00119">
    <property type="entry name" value="CATATPASE"/>
</dbReference>
<dbReference type="NCBIfam" id="TIGR01652">
    <property type="entry name" value="ATPase-Plipid"/>
    <property type="match status" value="1"/>
</dbReference>
<keyword evidence="11 16" id="KW-0472">Membrane</keyword>
<dbReference type="SFLD" id="SFLDF00027">
    <property type="entry name" value="p-type_atpase"/>
    <property type="match status" value="1"/>
</dbReference>
<dbReference type="Pfam" id="PF16212">
    <property type="entry name" value="PhoLip_ATPase_C"/>
    <property type="match status" value="1"/>
</dbReference>
<dbReference type="InterPro" id="IPR018303">
    <property type="entry name" value="ATPase_P-typ_P_site"/>
</dbReference>
<evidence type="ECO:0000256" key="13">
    <source>
        <dbReference type="PIRSR" id="PIRSR606539-1"/>
    </source>
</evidence>
<comment type="subcellular location">
    <subcellularLocation>
        <location evidence="1">Endomembrane system</location>
        <topology evidence="1">Multi-pass membrane protein</topology>
    </subcellularLocation>
    <subcellularLocation>
        <location evidence="16">Membrane</location>
        <topology evidence="16">Multi-pass membrane protein</topology>
    </subcellularLocation>
</comment>
<dbReference type="InterPro" id="IPR023214">
    <property type="entry name" value="HAD_sf"/>
</dbReference>
<dbReference type="GO" id="GO:0045332">
    <property type="term" value="P:phospholipid translocation"/>
    <property type="evidence" value="ECO:0007669"/>
    <property type="project" value="TreeGrafter"/>
</dbReference>
<feature type="active site" description="4-aspartylphosphate intermediate" evidence="13">
    <location>
        <position position="426"/>
    </location>
</feature>
<dbReference type="PROSITE" id="PS00154">
    <property type="entry name" value="ATPASE_E1_E2"/>
    <property type="match status" value="1"/>
</dbReference>
<feature type="binding site" evidence="14">
    <location>
        <position position="544"/>
    </location>
    <ligand>
        <name>ATP</name>
        <dbReference type="ChEBI" id="CHEBI:30616"/>
    </ligand>
</feature>
<dbReference type="GO" id="GO:0005524">
    <property type="term" value="F:ATP binding"/>
    <property type="evidence" value="ECO:0007669"/>
    <property type="project" value="UniProtKB-UniRule"/>
</dbReference>
<dbReference type="NCBIfam" id="TIGR01494">
    <property type="entry name" value="ATPase_P-type"/>
    <property type="match status" value="1"/>
</dbReference>
<dbReference type="Gene3D" id="3.40.50.1000">
    <property type="entry name" value="HAD superfamily/HAD-like"/>
    <property type="match status" value="1"/>
</dbReference>
<feature type="binding site" evidence="14">
    <location>
        <position position="427"/>
    </location>
    <ligand>
        <name>ATP</name>
        <dbReference type="ChEBI" id="CHEBI:30616"/>
    </ligand>
</feature>
<feature type="binding site" evidence="14">
    <location>
        <position position="833"/>
    </location>
    <ligand>
        <name>ATP</name>
        <dbReference type="ChEBI" id="CHEBI:30616"/>
    </ligand>
</feature>
<dbReference type="InterPro" id="IPR006539">
    <property type="entry name" value="P-type_ATPase_IV"/>
</dbReference>
<evidence type="ECO:0000256" key="9">
    <source>
        <dbReference type="ARBA" id="ARBA00022967"/>
    </source>
</evidence>
<feature type="binding site" evidence="14">
    <location>
        <position position="863"/>
    </location>
    <ligand>
        <name>ATP</name>
        <dbReference type="ChEBI" id="CHEBI:30616"/>
    </ligand>
</feature>
<dbReference type="VEuPathDB" id="FungiDB:H257_16806"/>
<keyword evidence="7 14" id="KW-0067">ATP-binding</keyword>
<keyword evidence="5 15" id="KW-0479">Metal-binding</keyword>
<keyword evidence="6 14" id="KW-0547">Nucleotide-binding</keyword>
<dbReference type="SFLD" id="SFLDS00003">
    <property type="entry name" value="Haloacid_Dehalogenase"/>
    <property type="match status" value="1"/>
</dbReference>
<feature type="binding site" evidence="14">
    <location>
        <position position="864"/>
    </location>
    <ligand>
        <name>ATP</name>
        <dbReference type="ChEBI" id="CHEBI:30616"/>
    </ligand>
</feature>
<dbReference type="Gene3D" id="2.70.150.10">
    <property type="entry name" value="Calcium-transporting ATPase, cytoplasmic transduction domain A"/>
    <property type="match status" value="1"/>
</dbReference>
<protein>
    <recommendedName>
        <fullName evidence="16">Phospholipid-transporting ATPase</fullName>
        <ecNumber evidence="16">7.6.2.1</ecNumber>
    </recommendedName>
</protein>
<organism evidence="19">
    <name type="scientific">Aphanomyces astaci</name>
    <name type="common">Crayfish plague agent</name>
    <dbReference type="NCBI Taxonomy" id="112090"/>
    <lineage>
        <taxon>Eukaryota</taxon>
        <taxon>Sar</taxon>
        <taxon>Stramenopiles</taxon>
        <taxon>Oomycota</taxon>
        <taxon>Saprolegniomycetes</taxon>
        <taxon>Saprolegniales</taxon>
        <taxon>Verrucalvaceae</taxon>
        <taxon>Aphanomyces</taxon>
    </lineage>
</organism>
<dbReference type="FunFam" id="3.40.50.1000:FF:000014">
    <property type="entry name" value="Phospholipid-transporting ATPase"/>
    <property type="match status" value="1"/>
</dbReference>
<evidence type="ECO:0000256" key="10">
    <source>
        <dbReference type="ARBA" id="ARBA00022989"/>
    </source>
</evidence>
<feature type="transmembrane region" description="Helical" evidence="16">
    <location>
        <begin position="374"/>
        <end position="395"/>
    </location>
</feature>
<evidence type="ECO:0000256" key="1">
    <source>
        <dbReference type="ARBA" id="ARBA00004127"/>
    </source>
</evidence>
<feature type="binding site" evidence="14">
    <location>
        <position position="742"/>
    </location>
    <ligand>
        <name>ATP</name>
        <dbReference type="ChEBI" id="CHEBI:30616"/>
    </ligand>
</feature>
<dbReference type="InterPro" id="IPR032631">
    <property type="entry name" value="P-type_ATPase_N"/>
</dbReference>
<dbReference type="EMBL" id="KI913205">
    <property type="protein sequence ID" value="ETV66876.1"/>
    <property type="molecule type" value="Genomic_DNA"/>
</dbReference>
<evidence type="ECO:0000256" key="8">
    <source>
        <dbReference type="ARBA" id="ARBA00022842"/>
    </source>
</evidence>
<feature type="binding site" evidence="15">
    <location>
        <position position="864"/>
    </location>
    <ligand>
        <name>Mg(2+)</name>
        <dbReference type="ChEBI" id="CHEBI:18420"/>
    </ligand>
</feature>
<feature type="binding site" evidence="15">
    <location>
        <position position="428"/>
    </location>
    <ligand>
        <name>Mg(2+)</name>
        <dbReference type="ChEBI" id="CHEBI:18420"/>
    </ligand>
</feature>
<feature type="transmembrane region" description="Helical" evidence="16">
    <location>
        <begin position="917"/>
        <end position="937"/>
    </location>
</feature>
<dbReference type="SUPFAM" id="SSF81660">
    <property type="entry name" value="Metal cation-transporting ATPase, ATP-binding domain N"/>
    <property type="match status" value="1"/>
</dbReference>
<evidence type="ECO:0000256" key="3">
    <source>
        <dbReference type="ARBA" id="ARBA00022448"/>
    </source>
</evidence>
<dbReference type="Pfam" id="PF13246">
    <property type="entry name" value="Cation_ATPase"/>
    <property type="match status" value="1"/>
</dbReference>
<evidence type="ECO:0000259" key="18">
    <source>
        <dbReference type="Pfam" id="PF16212"/>
    </source>
</evidence>
<feature type="binding site" evidence="14">
    <location>
        <position position="619"/>
    </location>
    <ligand>
        <name>ATP</name>
        <dbReference type="ChEBI" id="CHEBI:30616"/>
    </ligand>
</feature>
<dbReference type="Gene3D" id="3.40.1110.10">
    <property type="entry name" value="Calcium-transporting ATPase, cytoplasmic domain N"/>
    <property type="match status" value="1"/>
</dbReference>
<evidence type="ECO:0000256" key="16">
    <source>
        <dbReference type="RuleBase" id="RU362033"/>
    </source>
</evidence>
<dbReference type="InterPro" id="IPR023299">
    <property type="entry name" value="ATPase_P-typ_cyto_dom_N"/>
</dbReference>
<dbReference type="RefSeq" id="XP_009843679.1">
    <property type="nucleotide sequence ID" value="XM_009845377.1"/>
</dbReference>
<proteinExistence type="inferred from homology"/>
<keyword evidence="10 16" id="KW-1133">Transmembrane helix</keyword>
<feature type="transmembrane region" description="Helical" evidence="16">
    <location>
        <begin position="310"/>
        <end position="329"/>
    </location>
</feature>
<evidence type="ECO:0000256" key="4">
    <source>
        <dbReference type="ARBA" id="ARBA00022692"/>
    </source>
</evidence>
<comment type="catalytic activity">
    <reaction evidence="12 16">
        <text>ATP + H2O + phospholipidSide 1 = ADP + phosphate + phospholipidSide 2.</text>
        <dbReference type="EC" id="7.6.2.1"/>
    </reaction>
</comment>
<dbReference type="EC" id="7.6.2.1" evidence="16"/>
<keyword evidence="3" id="KW-0813">Transport</keyword>
<dbReference type="GeneID" id="20818802"/>
<keyword evidence="4 16" id="KW-0812">Transmembrane</keyword>
<dbReference type="SUPFAM" id="SSF81665">
    <property type="entry name" value="Calcium ATPase, transmembrane domain M"/>
    <property type="match status" value="1"/>
</dbReference>
<dbReference type="Pfam" id="PF16209">
    <property type="entry name" value="PhoLip_ATPase_N"/>
    <property type="match status" value="1"/>
</dbReference>
<dbReference type="GO" id="GO:0140326">
    <property type="term" value="F:ATPase-coupled intramembrane lipid transporter activity"/>
    <property type="evidence" value="ECO:0007669"/>
    <property type="project" value="UniProtKB-EC"/>
</dbReference>
<dbReference type="STRING" id="112090.W4FJ63"/>
<feature type="transmembrane region" description="Helical" evidence="16">
    <location>
        <begin position="1101"/>
        <end position="1119"/>
    </location>
</feature>
<dbReference type="GO" id="GO:0012505">
    <property type="term" value="C:endomembrane system"/>
    <property type="evidence" value="ECO:0007669"/>
    <property type="project" value="UniProtKB-SubCell"/>
</dbReference>
<feature type="domain" description="P-type ATPase C-terminal" evidence="18">
    <location>
        <begin position="886"/>
        <end position="1133"/>
    </location>
</feature>
<dbReference type="GO" id="GO:0016887">
    <property type="term" value="F:ATP hydrolysis activity"/>
    <property type="evidence" value="ECO:0007669"/>
    <property type="project" value="InterPro"/>
</dbReference>
<dbReference type="InterPro" id="IPR001757">
    <property type="entry name" value="P_typ_ATPase"/>
</dbReference>
<dbReference type="SFLD" id="SFLDG00002">
    <property type="entry name" value="C1.7:_P-type_atpase_like"/>
    <property type="match status" value="1"/>
</dbReference>
<evidence type="ECO:0000256" key="15">
    <source>
        <dbReference type="PIRSR" id="PIRSR606539-3"/>
    </source>
</evidence>
<evidence type="ECO:0000256" key="6">
    <source>
        <dbReference type="ARBA" id="ARBA00022741"/>
    </source>
</evidence>
<evidence type="ECO:0000259" key="17">
    <source>
        <dbReference type="Pfam" id="PF16209"/>
    </source>
</evidence>
<dbReference type="InterPro" id="IPR044492">
    <property type="entry name" value="P_typ_ATPase_HD_dom"/>
</dbReference>
<evidence type="ECO:0000256" key="14">
    <source>
        <dbReference type="PIRSR" id="PIRSR606539-2"/>
    </source>
</evidence>
<feature type="binding site" evidence="14">
    <location>
        <position position="839"/>
    </location>
    <ligand>
        <name>ATP</name>
        <dbReference type="ChEBI" id="CHEBI:30616"/>
    </ligand>
</feature>
<feature type="binding site" evidence="14">
    <location>
        <position position="428"/>
    </location>
    <ligand>
        <name>ATP</name>
        <dbReference type="ChEBI" id="CHEBI:30616"/>
    </ligand>
</feature>
<feature type="domain" description="P-type ATPase N-terminal" evidence="17">
    <location>
        <begin position="39"/>
        <end position="102"/>
    </location>
</feature>
<dbReference type="SUPFAM" id="SSF81653">
    <property type="entry name" value="Calcium ATPase, transduction domain A"/>
    <property type="match status" value="1"/>
</dbReference>
<dbReference type="PANTHER" id="PTHR24092:SF180">
    <property type="entry name" value="PHOSPHOLIPID-TRANSPORTING ATPASE DNF1-RELATED"/>
    <property type="match status" value="1"/>
</dbReference>
<evidence type="ECO:0000256" key="5">
    <source>
        <dbReference type="ARBA" id="ARBA00022723"/>
    </source>
</evidence>
<feature type="binding site" evidence="14">
    <location>
        <position position="743"/>
    </location>
    <ligand>
        <name>ATP</name>
        <dbReference type="ChEBI" id="CHEBI:30616"/>
    </ligand>
</feature>
<dbReference type="GO" id="GO:0000287">
    <property type="term" value="F:magnesium ion binding"/>
    <property type="evidence" value="ECO:0007669"/>
    <property type="project" value="UniProtKB-UniRule"/>
</dbReference>
<feature type="transmembrane region" description="Helical" evidence="16">
    <location>
        <begin position="999"/>
        <end position="1022"/>
    </location>
</feature>
<feature type="binding site" evidence="15">
    <location>
        <position position="860"/>
    </location>
    <ligand>
        <name>Mg(2+)</name>
        <dbReference type="ChEBI" id="CHEBI:18420"/>
    </ligand>
</feature>
<reference evidence="19" key="1">
    <citation type="submission" date="2013-12" db="EMBL/GenBank/DDBJ databases">
        <title>The Genome Sequence of Aphanomyces astaci APO3.</title>
        <authorList>
            <consortium name="The Broad Institute Genomics Platform"/>
            <person name="Russ C."/>
            <person name="Tyler B."/>
            <person name="van West P."/>
            <person name="Dieguez-Uribeondo J."/>
            <person name="Young S.K."/>
            <person name="Zeng Q."/>
            <person name="Gargeya S."/>
            <person name="Fitzgerald M."/>
            <person name="Abouelleil A."/>
            <person name="Alvarado L."/>
            <person name="Chapman S.B."/>
            <person name="Gainer-Dewar J."/>
            <person name="Goldberg J."/>
            <person name="Griggs A."/>
            <person name="Gujja S."/>
            <person name="Hansen M."/>
            <person name="Howarth C."/>
            <person name="Imamovic A."/>
            <person name="Ireland A."/>
            <person name="Larimer J."/>
            <person name="McCowan C."/>
            <person name="Murphy C."/>
            <person name="Pearson M."/>
            <person name="Poon T.W."/>
            <person name="Priest M."/>
            <person name="Roberts A."/>
            <person name="Saif S."/>
            <person name="Shea T."/>
            <person name="Sykes S."/>
            <person name="Wortman J."/>
            <person name="Nusbaum C."/>
            <person name="Birren B."/>
        </authorList>
    </citation>
    <scope>NUCLEOTIDE SEQUENCE [LARGE SCALE GENOMIC DNA]</scope>
    <source>
        <strain evidence="19">APO3</strain>
    </source>
</reference>
<feature type="binding site" evidence="14">
    <location>
        <position position="741"/>
    </location>
    <ligand>
        <name>ATP</name>
        <dbReference type="ChEBI" id="CHEBI:30616"/>
    </ligand>
</feature>